<proteinExistence type="predicted"/>
<dbReference type="Proteomes" id="UP000607311">
    <property type="component" value="Unassembled WGS sequence"/>
</dbReference>
<dbReference type="AlphaFoldDB" id="A0A9W5UUZ3"/>
<organism evidence="1 2">
    <name type="scientific">Micromonospora sediminimaris</name>
    <dbReference type="NCBI Taxonomy" id="547162"/>
    <lineage>
        <taxon>Bacteria</taxon>
        <taxon>Bacillati</taxon>
        <taxon>Actinomycetota</taxon>
        <taxon>Actinomycetes</taxon>
        <taxon>Micromonosporales</taxon>
        <taxon>Micromonosporaceae</taxon>
        <taxon>Micromonospora</taxon>
    </lineage>
</organism>
<gene>
    <name evidence="1" type="ORF">Vse01_41840</name>
</gene>
<comment type="caution">
    <text evidence="1">The sequence shown here is derived from an EMBL/GenBank/DDBJ whole genome shotgun (WGS) entry which is preliminary data.</text>
</comment>
<protein>
    <submittedName>
        <fullName evidence="1">Uncharacterized protein</fullName>
    </submittedName>
</protein>
<evidence type="ECO:0000313" key="1">
    <source>
        <dbReference type="EMBL" id="GIJ35036.1"/>
    </source>
</evidence>
<dbReference type="EMBL" id="BOPD01000026">
    <property type="protein sequence ID" value="GIJ35036.1"/>
    <property type="molecule type" value="Genomic_DNA"/>
</dbReference>
<accession>A0A9W5UUZ3</accession>
<evidence type="ECO:0000313" key="2">
    <source>
        <dbReference type="Proteomes" id="UP000607311"/>
    </source>
</evidence>
<reference evidence="1" key="1">
    <citation type="submission" date="2021-01" db="EMBL/GenBank/DDBJ databases">
        <title>Whole genome shotgun sequence of Verrucosispora sediminis NBRC 107745.</title>
        <authorList>
            <person name="Komaki H."/>
            <person name="Tamura T."/>
        </authorList>
    </citation>
    <scope>NUCLEOTIDE SEQUENCE</scope>
    <source>
        <strain evidence="1">NBRC 107745</strain>
    </source>
</reference>
<name>A0A9W5UUZ3_9ACTN</name>
<sequence>MVADQPSALQQSLGFGVQIVFGPEVRAHRLLEFRDGQPAAIRQEVVLGEVAKQPELRLSEAVFGMSSSGEGDGRLIGNAGPIGGRLTCKFGVGQLLLHRVYLRW</sequence>
<keyword evidence="2" id="KW-1185">Reference proteome</keyword>